<protein>
    <submittedName>
        <fullName evidence="3">Tigger transposable element-derived protein 6</fullName>
    </submittedName>
</protein>
<dbReference type="AlphaFoldDB" id="A0A2V3ISQ2"/>
<keyword evidence="4" id="KW-1185">Reference proteome</keyword>
<accession>A0A2V3ISQ2</accession>
<organism evidence="3 4">
    <name type="scientific">Gracilariopsis chorda</name>
    <dbReference type="NCBI Taxonomy" id="448386"/>
    <lineage>
        <taxon>Eukaryota</taxon>
        <taxon>Rhodophyta</taxon>
        <taxon>Florideophyceae</taxon>
        <taxon>Rhodymeniophycidae</taxon>
        <taxon>Gracilariales</taxon>
        <taxon>Gracilariaceae</taxon>
        <taxon>Gracilariopsis</taxon>
    </lineage>
</organism>
<evidence type="ECO:0000259" key="2">
    <source>
        <dbReference type="PROSITE" id="PS51253"/>
    </source>
</evidence>
<reference evidence="3 4" key="1">
    <citation type="journal article" date="2018" name="Mol. Biol. Evol.">
        <title>Analysis of the draft genome of the red seaweed Gracilariopsis chorda provides insights into genome size evolution in Rhodophyta.</title>
        <authorList>
            <person name="Lee J."/>
            <person name="Yang E.C."/>
            <person name="Graf L."/>
            <person name="Yang J.H."/>
            <person name="Qiu H."/>
            <person name="Zel Zion U."/>
            <person name="Chan C.X."/>
            <person name="Stephens T.G."/>
            <person name="Weber A.P.M."/>
            <person name="Boo G.H."/>
            <person name="Boo S.M."/>
            <person name="Kim K.M."/>
            <person name="Shin Y."/>
            <person name="Jung M."/>
            <person name="Lee S.J."/>
            <person name="Yim H.S."/>
            <person name="Lee J.H."/>
            <person name="Bhattacharya D."/>
            <person name="Yoon H.S."/>
        </authorList>
    </citation>
    <scope>NUCLEOTIDE SEQUENCE [LARGE SCALE GENOMIC DNA]</scope>
    <source>
        <strain evidence="3 4">SKKU-2015</strain>
        <tissue evidence="3">Whole body</tissue>
    </source>
</reference>
<dbReference type="STRING" id="448386.A0A2V3ISQ2"/>
<name>A0A2V3ISQ2_9FLOR</name>
<dbReference type="PROSITE" id="PS51253">
    <property type="entry name" value="HTH_CENPB"/>
    <property type="match status" value="1"/>
</dbReference>
<dbReference type="Proteomes" id="UP000247409">
    <property type="component" value="Unassembled WGS sequence"/>
</dbReference>
<dbReference type="EMBL" id="NBIV01000081">
    <property type="protein sequence ID" value="PXF44777.1"/>
    <property type="molecule type" value="Genomic_DNA"/>
</dbReference>
<dbReference type="OrthoDB" id="9909311at2759"/>
<sequence>MQIVSDVVLAPFTKPKGISKHPFCVGSTQLNSEYKTIKDVKFPEIDRHFFAFVQGARAAKLPISSSSLHHRAVHILDRLPNTDQDETLLEKMKFFSASPSWVTGIAKRHALRSVRLHGEGCSVSVKDVSLDICKLCKKLLDYKYAWIFNMGETGLFFRLFPKRSYILPGEDKHRIRGTKDMKAKARVTL</sequence>
<dbReference type="InterPro" id="IPR006600">
    <property type="entry name" value="HTH_CenpB_DNA-bd_dom"/>
</dbReference>
<proteinExistence type="predicted"/>
<feature type="domain" description="HTH CENPB-type" evidence="2">
    <location>
        <begin position="33"/>
        <end position="115"/>
    </location>
</feature>
<evidence type="ECO:0000313" key="3">
    <source>
        <dbReference type="EMBL" id="PXF44777.1"/>
    </source>
</evidence>
<keyword evidence="1" id="KW-0238">DNA-binding</keyword>
<comment type="caution">
    <text evidence="3">The sequence shown here is derived from an EMBL/GenBank/DDBJ whole genome shotgun (WGS) entry which is preliminary data.</text>
</comment>
<dbReference type="Gene3D" id="1.10.10.60">
    <property type="entry name" value="Homeodomain-like"/>
    <property type="match status" value="1"/>
</dbReference>
<gene>
    <name evidence="3" type="ORF">BWQ96_05447</name>
</gene>
<evidence type="ECO:0000256" key="1">
    <source>
        <dbReference type="ARBA" id="ARBA00023125"/>
    </source>
</evidence>
<evidence type="ECO:0000313" key="4">
    <source>
        <dbReference type="Proteomes" id="UP000247409"/>
    </source>
</evidence>
<dbReference type="GO" id="GO:0003677">
    <property type="term" value="F:DNA binding"/>
    <property type="evidence" value="ECO:0007669"/>
    <property type="project" value="UniProtKB-KW"/>
</dbReference>